<evidence type="ECO:0000313" key="3">
    <source>
        <dbReference type="Proteomes" id="UP000006672"/>
    </source>
</evidence>
<reference evidence="1 3" key="1">
    <citation type="journal article" date="2007" name="Science">
        <title>Draft genome of the filarial nematode parasite Brugia malayi.</title>
        <authorList>
            <person name="Ghedin E."/>
            <person name="Wang S."/>
            <person name="Spiro D."/>
            <person name="Caler E."/>
            <person name="Zhao Q."/>
            <person name="Crabtree J."/>
            <person name="Allen J.E."/>
            <person name="Delcher A.L."/>
            <person name="Guiliano D.B."/>
            <person name="Miranda-Saavedra D."/>
            <person name="Angiuoli S.V."/>
            <person name="Creasy T."/>
            <person name="Amedeo P."/>
            <person name="Haas B."/>
            <person name="El-Sayed N.M."/>
            <person name="Wortman J.R."/>
            <person name="Feldblyum T."/>
            <person name="Tallon L."/>
            <person name="Schatz M."/>
            <person name="Shumway M."/>
            <person name="Koo H."/>
            <person name="Salzberg S.L."/>
            <person name="Schobel S."/>
            <person name="Pertea M."/>
            <person name="Pop M."/>
            <person name="White O."/>
            <person name="Barton G.J."/>
            <person name="Carlow C.K."/>
            <person name="Crawford M.J."/>
            <person name="Daub J."/>
            <person name="Dimmic M.W."/>
            <person name="Estes C.F."/>
            <person name="Foster J.M."/>
            <person name="Ganatra M."/>
            <person name="Gregory W.F."/>
            <person name="Johnson N.M."/>
            <person name="Jin J."/>
            <person name="Komuniecki R."/>
            <person name="Korf I."/>
            <person name="Kumar S."/>
            <person name="Laney S."/>
            <person name="Li B.W."/>
            <person name="Li W."/>
            <person name="Lindblom T.H."/>
            <person name="Lustigman S."/>
            <person name="Ma D."/>
            <person name="Maina C.V."/>
            <person name="Martin D.M."/>
            <person name="McCarter J.P."/>
            <person name="McReynolds L."/>
            <person name="Mitreva M."/>
            <person name="Nutman T.B."/>
            <person name="Parkinson J."/>
            <person name="Peregrin-Alvarez J.M."/>
            <person name="Poole C."/>
            <person name="Ren Q."/>
            <person name="Saunders L."/>
            <person name="Sluder A.E."/>
            <person name="Smith K."/>
            <person name="Stanke M."/>
            <person name="Unnasch T.R."/>
            <person name="Ware J."/>
            <person name="Wei A.D."/>
            <person name="Weil G."/>
            <person name="Williams D.J."/>
            <person name="Zhang Y."/>
            <person name="Williams S.A."/>
            <person name="Fraser-Liggett C."/>
            <person name="Slatko B."/>
            <person name="Blaxter M.L."/>
            <person name="Scott A.L."/>
        </authorList>
    </citation>
    <scope>NUCLEOTIDE SEQUENCE</scope>
    <source>
        <strain evidence="1 3">FR3</strain>
    </source>
</reference>
<name>A0A0K0IVS9_BRUMA</name>
<evidence type="ECO:0000313" key="5">
    <source>
        <dbReference type="WormBase" id="Bm1279"/>
    </source>
</evidence>
<reference evidence="4" key="4">
    <citation type="submission" date="2019-12" db="UniProtKB">
        <authorList>
            <consortium name="WormBaseParasite"/>
        </authorList>
    </citation>
    <scope>IDENTIFICATION</scope>
</reference>
<gene>
    <name evidence="1 4 5" type="ORF">Bm1279</name>
    <name evidence="2" type="ORF">BM_BM1279</name>
    <name evidence="1" type="ORF">BM_Bm1279</name>
</gene>
<evidence type="ECO:0000313" key="1">
    <source>
        <dbReference type="EMBL" id="CDP94904.1"/>
    </source>
</evidence>
<dbReference type="WormBase" id="Bm1279">
    <property type="protein sequence ID" value="BM34279"/>
    <property type="gene ID" value="WBGene00221540"/>
</dbReference>
<dbReference type="EMBL" id="LN856931">
    <property type="protein sequence ID" value="CDP94904.1"/>
    <property type="molecule type" value="Genomic_DNA"/>
</dbReference>
<accession>A0A4E9ES65</accession>
<reference evidence="1" key="2">
    <citation type="submission" date="2012-12" db="EMBL/GenBank/DDBJ databases">
        <authorList>
            <person name="Gao Y.W."/>
            <person name="Fan S.T."/>
            <person name="Sun H.T."/>
            <person name="Wang Z."/>
            <person name="Gao X.L."/>
            <person name="Li Y.G."/>
            <person name="Wang T.C."/>
            <person name="Zhang K."/>
            <person name="Xu W.W."/>
            <person name="Yu Z.J."/>
            <person name="Xia X.Z."/>
        </authorList>
    </citation>
    <scope>NUCLEOTIDE SEQUENCE</scope>
    <source>
        <strain evidence="1">FR3</strain>
    </source>
</reference>
<keyword evidence="3" id="KW-1185">Reference proteome</keyword>
<evidence type="ECO:0000313" key="4">
    <source>
        <dbReference type="WBParaSite" id="Bm1279.1"/>
    </source>
</evidence>
<dbReference type="EMBL" id="CAAKNF010000196">
    <property type="protein sequence ID" value="VIO87042.1"/>
    <property type="molecule type" value="Genomic_DNA"/>
</dbReference>
<proteinExistence type="predicted"/>
<protein>
    <submittedName>
        <fullName evidence="1 4">Bm1279</fullName>
    </submittedName>
</protein>
<dbReference type="AlphaFoldDB" id="A0A0K0IVS9"/>
<dbReference type="Proteomes" id="UP000006672">
    <property type="component" value="Unassembled WGS sequence"/>
</dbReference>
<dbReference type="GeneID" id="66057712"/>
<organism evidence="1">
    <name type="scientific">Brugia malayi</name>
    <name type="common">Filarial nematode worm</name>
    <dbReference type="NCBI Taxonomy" id="6279"/>
    <lineage>
        <taxon>Eukaryota</taxon>
        <taxon>Metazoa</taxon>
        <taxon>Ecdysozoa</taxon>
        <taxon>Nematoda</taxon>
        <taxon>Chromadorea</taxon>
        <taxon>Rhabditida</taxon>
        <taxon>Spirurina</taxon>
        <taxon>Spiruromorpha</taxon>
        <taxon>Filarioidea</taxon>
        <taxon>Onchocercidae</taxon>
        <taxon>Brugia</taxon>
    </lineage>
</organism>
<dbReference type="CTD" id="66057712"/>
<reference evidence="2" key="3">
    <citation type="submission" date="2019-04" db="EMBL/GenBank/DDBJ databases">
        <authorList>
            <person name="Howe K."/>
            <person name="Paulini M."/>
            <person name="Williams G."/>
        </authorList>
    </citation>
    <scope>NUCLEOTIDE SEQUENCE [LARGE SCALE GENOMIC DNA]</scope>
    <source>
        <strain evidence="2">FR3</strain>
    </source>
</reference>
<accession>A0A0K0IVS9</accession>
<dbReference type="RefSeq" id="XP_042929891.1">
    <property type="nucleotide sequence ID" value="XM_043073957.1"/>
</dbReference>
<dbReference type="KEGG" id="bmy:BM_BM1279"/>
<dbReference type="WBParaSite" id="Bm1279.1">
    <property type="protein sequence ID" value="Bm1279.1"/>
    <property type="gene ID" value="WBGene00221540"/>
</dbReference>
<sequence length="67" mass="7689">METNGINHAIFALQIRNEIHRQTNDLLDTVKLVMSLQSGRMGRKRWKRRRKTNVAILSGDMGVKKVG</sequence>
<evidence type="ECO:0000313" key="2">
    <source>
        <dbReference type="EMBL" id="VIO87042.1"/>
    </source>
</evidence>